<evidence type="ECO:0000259" key="3">
    <source>
        <dbReference type="Pfam" id="PF13511"/>
    </source>
</evidence>
<dbReference type="RefSeq" id="WP_109724669.1">
    <property type="nucleotide sequence ID" value="NZ_MSZV01000023.1"/>
</dbReference>
<evidence type="ECO:0000313" key="5">
    <source>
        <dbReference type="Proteomes" id="UP000245812"/>
    </source>
</evidence>
<sequence>MRPALLLLLLALPWPLPAAAQTIHHCVDARGNPVFTDRQCSDLQAVPYTPRAAPETAAPAAAPPLLCAADFSALRQAVVEAFATRDANRLAGLMLWEGHGRQGVVAGIRRLAALMERPLVEVGRASSEATDDDGPPDAAMPDAVPADTAQTPPELVLRTASSDGSGVPDETRFAVVRRSGCLWLRP</sequence>
<dbReference type="InterPro" id="IPR025392">
    <property type="entry name" value="DUF4124"/>
</dbReference>
<proteinExistence type="predicted"/>
<keyword evidence="5" id="KW-1185">Reference proteome</keyword>
<protein>
    <submittedName>
        <fullName evidence="4">Uncharacterized protein DUF4124</fullName>
    </submittedName>
</protein>
<feature type="domain" description="DUF4124" evidence="3">
    <location>
        <begin position="8"/>
        <end position="63"/>
    </location>
</feature>
<gene>
    <name evidence="4" type="ORF">C7456_11629</name>
</gene>
<dbReference type="Proteomes" id="UP000245812">
    <property type="component" value="Unassembled WGS sequence"/>
</dbReference>
<organism evidence="4 5">
    <name type="scientific">Fulvimonas soli</name>
    <dbReference type="NCBI Taxonomy" id="155197"/>
    <lineage>
        <taxon>Bacteria</taxon>
        <taxon>Pseudomonadati</taxon>
        <taxon>Pseudomonadota</taxon>
        <taxon>Gammaproteobacteria</taxon>
        <taxon>Lysobacterales</taxon>
        <taxon>Rhodanobacteraceae</taxon>
        <taxon>Fulvimonas</taxon>
    </lineage>
</organism>
<dbReference type="Pfam" id="PF13511">
    <property type="entry name" value="DUF4124"/>
    <property type="match status" value="1"/>
</dbReference>
<keyword evidence="2" id="KW-0732">Signal</keyword>
<evidence type="ECO:0000313" key="4">
    <source>
        <dbReference type="EMBL" id="PWK82383.1"/>
    </source>
</evidence>
<feature type="chain" id="PRO_5016377091" evidence="2">
    <location>
        <begin position="21"/>
        <end position="186"/>
    </location>
</feature>
<feature type="region of interest" description="Disordered" evidence="1">
    <location>
        <begin position="123"/>
        <end position="152"/>
    </location>
</feature>
<feature type="compositionally biased region" description="Low complexity" evidence="1">
    <location>
        <begin position="136"/>
        <end position="149"/>
    </location>
</feature>
<name>A0A316HVN5_9GAMM</name>
<accession>A0A316HVN5</accession>
<reference evidence="4 5" key="1">
    <citation type="submission" date="2018-05" db="EMBL/GenBank/DDBJ databases">
        <title>Genomic Encyclopedia of Type Strains, Phase IV (KMG-IV): sequencing the most valuable type-strain genomes for metagenomic binning, comparative biology and taxonomic classification.</title>
        <authorList>
            <person name="Goeker M."/>
        </authorList>
    </citation>
    <scope>NUCLEOTIDE SEQUENCE [LARGE SCALE GENOMIC DNA]</scope>
    <source>
        <strain evidence="4 5">DSM 14263</strain>
    </source>
</reference>
<evidence type="ECO:0000256" key="2">
    <source>
        <dbReference type="SAM" id="SignalP"/>
    </source>
</evidence>
<dbReference type="OrthoDB" id="5956287at2"/>
<feature type="signal peptide" evidence="2">
    <location>
        <begin position="1"/>
        <end position="20"/>
    </location>
</feature>
<evidence type="ECO:0000256" key="1">
    <source>
        <dbReference type="SAM" id="MobiDB-lite"/>
    </source>
</evidence>
<comment type="caution">
    <text evidence="4">The sequence shown here is derived from an EMBL/GenBank/DDBJ whole genome shotgun (WGS) entry which is preliminary data.</text>
</comment>
<dbReference type="EMBL" id="QGHC01000016">
    <property type="protein sequence ID" value="PWK82383.1"/>
    <property type="molecule type" value="Genomic_DNA"/>
</dbReference>
<dbReference type="AlphaFoldDB" id="A0A316HVN5"/>